<dbReference type="InterPro" id="IPR025669">
    <property type="entry name" value="AAA_dom"/>
</dbReference>
<dbReference type="Proteomes" id="UP000220922">
    <property type="component" value="Unassembled WGS sequence"/>
</dbReference>
<dbReference type="InterPro" id="IPR027417">
    <property type="entry name" value="P-loop_NTPase"/>
</dbReference>
<dbReference type="PANTHER" id="PTHR13696:SF52">
    <property type="entry name" value="PARA FAMILY PROTEIN CT_582"/>
    <property type="match status" value="1"/>
</dbReference>
<dbReference type="AlphaFoldDB" id="A0A2H3KRC6"/>
<evidence type="ECO:0000259" key="1">
    <source>
        <dbReference type="Pfam" id="PF13614"/>
    </source>
</evidence>
<evidence type="ECO:0000313" key="2">
    <source>
        <dbReference type="EMBL" id="PDV97754.1"/>
    </source>
</evidence>
<gene>
    <name evidence="2" type="ORF">A9Q02_17850</name>
</gene>
<evidence type="ECO:0000313" key="3">
    <source>
        <dbReference type="Proteomes" id="UP000220922"/>
    </source>
</evidence>
<proteinExistence type="predicted"/>
<name>A0A2H3KRC6_9CHLR</name>
<reference evidence="2 3" key="1">
    <citation type="submission" date="2016-05" db="EMBL/GenBank/DDBJ databases">
        <authorList>
            <person name="Lavstsen T."/>
            <person name="Jespersen J.S."/>
        </authorList>
    </citation>
    <scope>NUCLEOTIDE SEQUENCE [LARGE SCALE GENOMIC DNA]</scope>
    <source>
        <strain evidence="2 3">B7-9</strain>
    </source>
</reference>
<comment type="caution">
    <text evidence="2">The sequence shown here is derived from an EMBL/GenBank/DDBJ whole genome shotgun (WGS) entry which is preliminary data.</text>
</comment>
<protein>
    <submittedName>
        <fullName evidence="2">CDP-3, 6-dideoxy-D-glycero-L-glycero-4-hexulose-4-reductase</fullName>
    </submittedName>
</protein>
<feature type="domain" description="AAA" evidence="1">
    <location>
        <begin position="2"/>
        <end position="175"/>
    </location>
</feature>
<dbReference type="Pfam" id="PF13614">
    <property type="entry name" value="AAA_31"/>
    <property type="match status" value="1"/>
</dbReference>
<accession>A0A2H3KRC6</accession>
<dbReference type="Gene3D" id="3.40.50.300">
    <property type="entry name" value="P-loop containing nucleotide triphosphate hydrolases"/>
    <property type="match status" value="1"/>
</dbReference>
<dbReference type="RefSeq" id="WP_097654179.1">
    <property type="nucleotide sequence ID" value="NZ_LYXE01000126.1"/>
</dbReference>
<dbReference type="OrthoDB" id="9816297at2"/>
<dbReference type="PANTHER" id="PTHR13696">
    <property type="entry name" value="P-LOOP CONTAINING NUCLEOSIDE TRIPHOSPHATE HYDROLASE"/>
    <property type="match status" value="1"/>
</dbReference>
<keyword evidence="3" id="KW-1185">Reference proteome</keyword>
<dbReference type="InterPro" id="IPR050678">
    <property type="entry name" value="DNA_Partitioning_ATPase"/>
</dbReference>
<sequence length="254" mass="27973">MSKIISIHSFRGGTGKSNTTANITALLAQRGLRVGVVDTDIQSPGIHVLFGLDEEHISRSLNDYLWGKCEIKDAAMDVTSILQQFKPGLKGQVFLIPSSIKAGEIAKILREGYDVGLLNDGFQQLLEDLQLDVLMIDTHPGLNEETLLSIAISDALAIIMRPDNQDYQGTSVTVEVARKLEVPNLLLVVNKVPPVFDFDHVQQKIEQTYNCRVGAILPHSDEMMVLSSSGIFVLKYPDHPMTARLERLASLLIA</sequence>
<dbReference type="EMBL" id="LYXE01000126">
    <property type="protein sequence ID" value="PDV97754.1"/>
    <property type="molecule type" value="Genomic_DNA"/>
</dbReference>
<organism evidence="2 3">
    <name type="scientific">Candidatus Chloroploca asiatica</name>
    <dbReference type="NCBI Taxonomy" id="1506545"/>
    <lineage>
        <taxon>Bacteria</taxon>
        <taxon>Bacillati</taxon>
        <taxon>Chloroflexota</taxon>
        <taxon>Chloroflexia</taxon>
        <taxon>Chloroflexales</taxon>
        <taxon>Chloroflexineae</taxon>
        <taxon>Oscillochloridaceae</taxon>
        <taxon>Candidatus Chloroploca</taxon>
    </lineage>
</organism>
<dbReference type="SUPFAM" id="SSF52540">
    <property type="entry name" value="P-loop containing nucleoside triphosphate hydrolases"/>
    <property type="match status" value="1"/>
</dbReference>